<protein>
    <submittedName>
        <fullName evidence="2">Uncharacterized protein</fullName>
    </submittedName>
</protein>
<name>A0A9X0CYL2_9CNID</name>
<dbReference type="EMBL" id="MU826353">
    <property type="protein sequence ID" value="KAJ7380340.1"/>
    <property type="molecule type" value="Genomic_DNA"/>
</dbReference>
<dbReference type="Proteomes" id="UP001163046">
    <property type="component" value="Unassembled WGS sequence"/>
</dbReference>
<sequence length="113" mass="12883">MVKGENGATLPKIPEGTATHNEDIPVAHSDSRDMPSLDECHPYFDSDGQHVNVDKIHLHQHYRTISEREQFEKRGLENSLTLKERCTGNDKKLCLAQKKRTETSVLVLEKSSW</sequence>
<feature type="compositionally biased region" description="Basic and acidic residues" evidence="1">
    <location>
        <begin position="20"/>
        <end position="43"/>
    </location>
</feature>
<accession>A0A9X0CYL2</accession>
<dbReference type="AlphaFoldDB" id="A0A9X0CYL2"/>
<evidence type="ECO:0000313" key="3">
    <source>
        <dbReference type="Proteomes" id="UP001163046"/>
    </source>
</evidence>
<evidence type="ECO:0000256" key="1">
    <source>
        <dbReference type="SAM" id="MobiDB-lite"/>
    </source>
</evidence>
<reference evidence="2" key="1">
    <citation type="submission" date="2023-01" db="EMBL/GenBank/DDBJ databases">
        <title>Genome assembly of the deep-sea coral Lophelia pertusa.</title>
        <authorList>
            <person name="Herrera S."/>
            <person name="Cordes E."/>
        </authorList>
    </citation>
    <scope>NUCLEOTIDE SEQUENCE</scope>
    <source>
        <strain evidence="2">USNM1676648</strain>
        <tissue evidence="2">Polyp</tissue>
    </source>
</reference>
<keyword evidence="3" id="KW-1185">Reference proteome</keyword>
<feature type="region of interest" description="Disordered" evidence="1">
    <location>
        <begin position="1"/>
        <end position="43"/>
    </location>
</feature>
<proteinExistence type="predicted"/>
<gene>
    <name evidence="2" type="ORF">OS493_008790</name>
</gene>
<comment type="caution">
    <text evidence="2">The sequence shown here is derived from an EMBL/GenBank/DDBJ whole genome shotgun (WGS) entry which is preliminary data.</text>
</comment>
<evidence type="ECO:0000313" key="2">
    <source>
        <dbReference type="EMBL" id="KAJ7380340.1"/>
    </source>
</evidence>
<organism evidence="2 3">
    <name type="scientific">Desmophyllum pertusum</name>
    <dbReference type="NCBI Taxonomy" id="174260"/>
    <lineage>
        <taxon>Eukaryota</taxon>
        <taxon>Metazoa</taxon>
        <taxon>Cnidaria</taxon>
        <taxon>Anthozoa</taxon>
        <taxon>Hexacorallia</taxon>
        <taxon>Scleractinia</taxon>
        <taxon>Caryophylliina</taxon>
        <taxon>Caryophylliidae</taxon>
        <taxon>Desmophyllum</taxon>
    </lineage>
</organism>